<evidence type="ECO:0000256" key="1">
    <source>
        <dbReference type="ARBA" id="ARBA00023115"/>
    </source>
</evidence>
<keyword evidence="4" id="KW-1185">Reference proteome</keyword>
<evidence type="ECO:0000313" key="3">
    <source>
        <dbReference type="EMBL" id="QED27639.1"/>
    </source>
</evidence>
<accession>A0A5B8XVZ1</accession>
<feature type="transmembrane region" description="Helical" evidence="2">
    <location>
        <begin position="80"/>
        <end position="104"/>
    </location>
</feature>
<feature type="transmembrane region" description="Helical" evidence="2">
    <location>
        <begin position="162"/>
        <end position="183"/>
    </location>
</feature>
<feature type="transmembrane region" description="Helical" evidence="2">
    <location>
        <begin position="351"/>
        <end position="373"/>
    </location>
</feature>
<keyword evidence="2" id="KW-0472">Membrane</keyword>
<keyword evidence="2" id="KW-1133">Transmembrane helix</keyword>
<feature type="transmembrane region" description="Helical" evidence="2">
    <location>
        <begin position="269"/>
        <end position="293"/>
    </location>
</feature>
<protein>
    <recommendedName>
        <fullName evidence="5">Spermidine synthase</fullName>
    </recommendedName>
</protein>
<dbReference type="NCBIfam" id="NF037959">
    <property type="entry name" value="MFS_SpdSyn"/>
    <property type="match status" value="2"/>
</dbReference>
<evidence type="ECO:0000313" key="4">
    <source>
        <dbReference type="Proteomes" id="UP000321595"/>
    </source>
</evidence>
<sequence>MPSPKGIVQTRGTLIYLMFFSSGVASLTLQVVWFKYLQFVLGSSTGAVSVTIASFFLGLSLGARLGGSFADRTTNPLRAYAGVEAFISVLALGITVLLSNWAAWVGPLLGLLAADSALKLPMTVLIGFGTLLLPTMGMGATLPFLARFVVAARDELAAKIGVLYGINTLGAATGALAVGFVLIEWLGVMGSGLLASALYLGISALAFLLSRAPQAEVGTGEAEEDAQNTLDARTRGMLVGIFGLSGFVAIAYEVIWFRMLSLVSARSVYAFSSMLAVYLLGLVLGSFICARFLAHKKDALLSSFARVQILIGASALLSLAMMGKLNTIKALSVNASLALLPQSLELHLADILSVNLVSLAVFGLPTTLIGIAFPLASELTIHRVGVVGSGLGRLYSWNTLGGVLGSLGAGFLLLPTIGSFWALVSMVALNLGLAALVIWGARLKDAVMKRELAVALLASIAVVATLGPGYINAQLTAFNHAEVLELRESKDATFVVLGYDMDGPEPFVQLLANGTSYANNSMIGRRYMGALAHLPVLLHPEPKNAVVICIGTGTTVGALTTYQSLSEIHAVDLSKEVFEFAPHFVPVNESFHTNSAVRKIAADGRHYLLSTQQTFDVLTFEPPPPMDAGVVNLYSEEFYQIAKERMDDQSVIAQWVPMTMARGDLSKILIKAMFANFDHVSLWATNRMEGVAIASKHPLKIDEAALALRMKEPGVYENLKAIGLEEPEDLLGTFIAADDALRAWVEDVPSVTDNNPTIEYHRSFELRALQPDDLLGIREDVSKYLTAPPSDPAALEAARQAVMLSHRVFVEKDAVKKGALANEALELRPDNAFLQWQAEKSQP</sequence>
<feature type="transmembrane region" description="Helical" evidence="2">
    <location>
        <begin position="39"/>
        <end position="59"/>
    </location>
</feature>
<dbReference type="PANTHER" id="PTHR43317">
    <property type="entry name" value="THERMOSPERMINE SYNTHASE ACAULIS5"/>
    <property type="match status" value="1"/>
</dbReference>
<gene>
    <name evidence="3" type="ORF">FRD01_10380</name>
</gene>
<organism evidence="3 4">
    <name type="scientific">Microvenator marinus</name>
    <dbReference type="NCBI Taxonomy" id="2600177"/>
    <lineage>
        <taxon>Bacteria</taxon>
        <taxon>Deltaproteobacteria</taxon>
        <taxon>Bradymonadales</taxon>
        <taxon>Microvenatoraceae</taxon>
        <taxon>Microvenator</taxon>
    </lineage>
</organism>
<feature type="transmembrane region" description="Helical" evidence="2">
    <location>
        <begin position="452"/>
        <end position="471"/>
    </location>
</feature>
<dbReference type="Pfam" id="PF01564">
    <property type="entry name" value="Spermine_synth"/>
    <property type="match status" value="1"/>
</dbReference>
<feature type="transmembrane region" description="Helical" evidence="2">
    <location>
        <begin position="189"/>
        <end position="209"/>
    </location>
</feature>
<name>A0A5B8XVZ1_9DELT</name>
<dbReference type="Proteomes" id="UP000321595">
    <property type="component" value="Chromosome"/>
</dbReference>
<dbReference type="KEGG" id="bbae:FRD01_10380"/>
<dbReference type="RefSeq" id="WP_146959354.1">
    <property type="nucleotide sequence ID" value="NZ_CP042467.1"/>
</dbReference>
<dbReference type="EMBL" id="CP042467">
    <property type="protein sequence ID" value="QED27639.1"/>
    <property type="molecule type" value="Genomic_DNA"/>
</dbReference>
<dbReference type="GO" id="GO:0006596">
    <property type="term" value="P:polyamine biosynthetic process"/>
    <property type="evidence" value="ECO:0007669"/>
    <property type="project" value="UniProtKB-KW"/>
</dbReference>
<evidence type="ECO:0000256" key="2">
    <source>
        <dbReference type="SAM" id="Phobius"/>
    </source>
</evidence>
<feature type="transmembrane region" description="Helical" evidence="2">
    <location>
        <begin position="305"/>
        <end position="323"/>
    </location>
</feature>
<feature type="transmembrane region" description="Helical" evidence="2">
    <location>
        <begin position="12"/>
        <end position="33"/>
    </location>
</feature>
<dbReference type="SUPFAM" id="SSF53335">
    <property type="entry name" value="S-adenosyl-L-methionine-dependent methyltransferases"/>
    <property type="match status" value="1"/>
</dbReference>
<proteinExistence type="predicted"/>
<reference evidence="3 4" key="1">
    <citation type="submission" date="2019-08" db="EMBL/GenBank/DDBJ databases">
        <authorList>
            <person name="Liang Q."/>
        </authorList>
    </citation>
    <scope>NUCLEOTIDE SEQUENCE [LARGE SCALE GENOMIC DNA]</scope>
    <source>
        <strain evidence="3 4">V1718</strain>
    </source>
</reference>
<dbReference type="CDD" id="cd06174">
    <property type="entry name" value="MFS"/>
    <property type="match status" value="1"/>
</dbReference>
<keyword evidence="1" id="KW-0620">Polyamine biosynthesis</keyword>
<keyword evidence="2" id="KW-0812">Transmembrane</keyword>
<feature type="transmembrane region" description="Helical" evidence="2">
    <location>
        <begin position="394"/>
        <end position="414"/>
    </location>
</feature>
<dbReference type="Gene3D" id="3.40.50.150">
    <property type="entry name" value="Vaccinia Virus protein VP39"/>
    <property type="match status" value="1"/>
</dbReference>
<evidence type="ECO:0008006" key="5">
    <source>
        <dbReference type="Google" id="ProtNLM"/>
    </source>
</evidence>
<dbReference type="PANTHER" id="PTHR43317:SF1">
    <property type="entry name" value="THERMOSPERMINE SYNTHASE ACAULIS5"/>
    <property type="match status" value="1"/>
</dbReference>
<feature type="transmembrane region" description="Helical" evidence="2">
    <location>
        <begin position="420"/>
        <end position="440"/>
    </location>
</feature>
<dbReference type="InterPro" id="IPR029063">
    <property type="entry name" value="SAM-dependent_MTases_sf"/>
</dbReference>
<feature type="transmembrane region" description="Helical" evidence="2">
    <location>
        <begin position="124"/>
        <end position="150"/>
    </location>
</feature>
<feature type="transmembrane region" description="Helical" evidence="2">
    <location>
        <begin position="237"/>
        <end position="257"/>
    </location>
</feature>
<dbReference type="AlphaFoldDB" id="A0A5B8XVZ1"/>
<dbReference type="OrthoDB" id="8171135at2"/>